<name>A0A418VSH6_9PROT</name>
<dbReference type="RefSeq" id="WP_119832817.1">
    <property type="nucleotide sequence ID" value="NZ_QYUL01000003.1"/>
</dbReference>
<gene>
    <name evidence="1" type="ORF">D3877_21495</name>
</gene>
<reference evidence="1 2" key="1">
    <citation type="submission" date="2018-09" db="EMBL/GenBank/DDBJ databases">
        <authorList>
            <person name="Zhu H."/>
        </authorList>
    </citation>
    <scope>NUCLEOTIDE SEQUENCE [LARGE SCALE GENOMIC DNA]</scope>
    <source>
        <strain evidence="1 2">K2W22B-5</strain>
    </source>
</reference>
<protein>
    <submittedName>
        <fullName evidence="1">DUF1488 family protein</fullName>
    </submittedName>
</protein>
<dbReference type="AlphaFoldDB" id="A0A418VSH6"/>
<dbReference type="OrthoDB" id="7307007at2"/>
<proteinExistence type="predicted"/>
<dbReference type="EMBL" id="QYUL01000003">
    <property type="protein sequence ID" value="RJF79359.1"/>
    <property type="molecule type" value="Genomic_DNA"/>
</dbReference>
<evidence type="ECO:0000313" key="2">
    <source>
        <dbReference type="Proteomes" id="UP000283458"/>
    </source>
</evidence>
<accession>A0A418VSH6</accession>
<organism evidence="1 2">
    <name type="scientific">Azospirillum cavernae</name>
    <dbReference type="NCBI Taxonomy" id="2320860"/>
    <lineage>
        <taxon>Bacteria</taxon>
        <taxon>Pseudomonadati</taxon>
        <taxon>Pseudomonadota</taxon>
        <taxon>Alphaproteobacteria</taxon>
        <taxon>Rhodospirillales</taxon>
        <taxon>Azospirillaceae</taxon>
        <taxon>Azospirillum</taxon>
    </lineage>
</organism>
<comment type="caution">
    <text evidence="1">The sequence shown here is derived from an EMBL/GenBank/DDBJ whole genome shotgun (WGS) entry which is preliminary data.</text>
</comment>
<dbReference type="Proteomes" id="UP000283458">
    <property type="component" value="Unassembled WGS sequence"/>
</dbReference>
<evidence type="ECO:0000313" key="1">
    <source>
        <dbReference type="EMBL" id="RJF79359.1"/>
    </source>
</evidence>
<sequence length="97" mass="10517">MADGAETLWRPTIDALVFQPPGHQGFCAVHRLAFRALLGRTPLGRPGTPEECLDFFAAHRPAFERAAAAKIQRRGLDVAASLHLTSRDVARALAEVS</sequence>
<keyword evidence="2" id="KW-1185">Reference proteome</keyword>